<proteinExistence type="inferred from homology"/>
<dbReference type="Pfam" id="PF00648">
    <property type="entry name" value="Peptidase_C2"/>
    <property type="match status" value="2"/>
</dbReference>
<dbReference type="OrthoDB" id="424753at2759"/>
<comment type="caution">
    <text evidence="2">Lacks conserved residue(s) required for the propagation of feature annotation.</text>
</comment>
<dbReference type="InterPro" id="IPR001300">
    <property type="entry name" value="Peptidase_C2_calpain_cat"/>
</dbReference>
<dbReference type="PROSITE" id="PS50203">
    <property type="entry name" value="CALPAIN_CAT"/>
    <property type="match status" value="2"/>
</dbReference>
<dbReference type="SUPFAM" id="SSF54001">
    <property type="entry name" value="Cysteine proteinases"/>
    <property type="match status" value="1"/>
</dbReference>
<accession>A0A3R7MHT4</accession>
<dbReference type="GO" id="GO:0004198">
    <property type="term" value="F:calcium-dependent cysteine-type endopeptidase activity"/>
    <property type="evidence" value="ECO:0007669"/>
    <property type="project" value="InterPro"/>
</dbReference>
<evidence type="ECO:0000313" key="4">
    <source>
        <dbReference type="EMBL" id="ROT82123.1"/>
    </source>
</evidence>
<organism evidence="4 5">
    <name type="scientific">Penaeus vannamei</name>
    <name type="common">Whiteleg shrimp</name>
    <name type="synonym">Litopenaeus vannamei</name>
    <dbReference type="NCBI Taxonomy" id="6689"/>
    <lineage>
        <taxon>Eukaryota</taxon>
        <taxon>Metazoa</taxon>
        <taxon>Ecdysozoa</taxon>
        <taxon>Arthropoda</taxon>
        <taxon>Crustacea</taxon>
        <taxon>Multicrustacea</taxon>
        <taxon>Malacostraca</taxon>
        <taxon>Eumalacostraca</taxon>
        <taxon>Eucarida</taxon>
        <taxon>Decapoda</taxon>
        <taxon>Dendrobranchiata</taxon>
        <taxon>Penaeoidea</taxon>
        <taxon>Penaeidae</taxon>
        <taxon>Penaeus</taxon>
    </lineage>
</organism>
<evidence type="ECO:0000256" key="1">
    <source>
        <dbReference type="ARBA" id="ARBA00007623"/>
    </source>
</evidence>
<evidence type="ECO:0000259" key="3">
    <source>
        <dbReference type="PROSITE" id="PS50203"/>
    </source>
</evidence>
<name>A0A3R7MHT4_PENVA</name>
<dbReference type="PANTHER" id="PTHR10183:SF382">
    <property type="entry name" value="CALPAIN-15"/>
    <property type="match status" value="1"/>
</dbReference>
<dbReference type="InterPro" id="IPR038765">
    <property type="entry name" value="Papain-like_cys_pep_sf"/>
</dbReference>
<dbReference type="Proteomes" id="UP000283509">
    <property type="component" value="Unassembled WGS sequence"/>
</dbReference>
<evidence type="ECO:0000313" key="5">
    <source>
        <dbReference type="Proteomes" id="UP000283509"/>
    </source>
</evidence>
<dbReference type="AlphaFoldDB" id="A0A3R7MHT4"/>
<dbReference type="PANTHER" id="PTHR10183">
    <property type="entry name" value="CALPAIN"/>
    <property type="match status" value="1"/>
</dbReference>
<dbReference type="InterPro" id="IPR022684">
    <property type="entry name" value="Calpain_cysteine_protease"/>
</dbReference>
<sequence length="270" mass="30200">MCGSSPTLGDVQVSWPGNRTYRGQSELMDVLREMEEHEALNKWTRIVQYCKVNQHPFVDDSFPPVPKSLFYNSSEKKESRVTQWLRPHEIVADSDARNVKWAVFRTPLPSDISQVSVSVLSSVRVREADQGSLCARPVADPAVALIRGRLHLRHDGSRTRRYYDSGLGHVRSVGAPCESLPLQASSSPHEDDIDEDLIWAQLLSSRSAGFLMGASCGGGNMKVVDEEYKAQGLRPRHAYSVLDVQDVGGFRLLQLRNPWGHYSWRGTGLV</sequence>
<dbReference type="Gene3D" id="3.90.70.10">
    <property type="entry name" value="Cysteine proteinases"/>
    <property type="match status" value="1"/>
</dbReference>
<gene>
    <name evidence="4" type="ORF">C7M84_024709</name>
</gene>
<comment type="similarity">
    <text evidence="1">Belongs to the peptidase C2 family.</text>
</comment>
<dbReference type="SMART" id="SM00230">
    <property type="entry name" value="CysPc"/>
    <property type="match status" value="1"/>
</dbReference>
<dbReference type="STRING" id="6689.A0A3R7MHT4"/>
<dbReference type="EMBL" id="QCYY01000882">
    <property type="protein sequence ID" value="ROT82123.1"/>
    <property type="molecule type" value="Genomic_DNA"/>
</dbReference>
<dbReference type="GO" id="GO:0006508">
    <property type="term" value="P:proteolysis"/>
    <property type="evidence" value="ECO:0007669"/>
    <property type="project" value="InterPro"/>
</dbReference>
<reference evidence="4 5" key="2">
    <citation type="submission" date="2019-01" db="EMBL/GenBank/DDBJ databases">
        <title>The decoding of complex shrimp genome reveals the adaptation for benthos swimmer, frequently molting mechanism and breeding impact on genome.</title>
        <authorList>
            <person name="Sun Y."/>
            <person name="Gao Y."/>
            <person name="Yu Y."/>
        </authorList>
    </citation>
    <scope>NUCLEOTIDE SEQUENCE [LARGE SCALE GENOMIC DNA]</scope>
    <source>
        <tissue evidence="4">Muscle</tissue>
    </source>
</reference>
<evidence type="ECO:0000256" key="2">
    <source>
        <dbReference type="PROSITE-ProRule" id="PRU00239"/>
    </source>
</evidence>
<dbReference type="GO" id="GO:0005737">
    <property type="term" value="C:cytoplasm"/>
    <property type="evidence" value="ECO:0007669"/>
    <property type="project" value="TreeGrafter"/>
</dbReference>
<reference evidence="4 5" key="1">
    <citation type="submission" date="2018-04" db="EMBL/GenBank/DDBJ databases">
        <authorList>
            <person name="Zhang X."/>
            <person name="Yuan J."/>
            <person name="Li F."/>
            <person name="Xiang J."/>
        </authorList>
    </citation>
    <scope>NUCLEOTIDE SEQUENCE [LARGE SCALE GENOMIC DNA]</scope>
    <source>
        <tissue evidence="4">Muscle</tissue>
    </source>
</reference>
<protein>
    <submittedName>
        <fullName evidence="4">Calpain-D</fullName>
    </submittedName>
</protein>
<feature type="domain" description="Calpain catalytic" evidence="3">
    <location>
        <begin position="174"/>
        <end position="266"/>
    </location>
</feature>
<feature type="domain" description="Calpain catalytic" evidence="3">
    <location>
        <begin position="56"/>
        <end position="114"/>
    </location>
</feature>
<comment type="caution">
    <text evidence="4">The sequence shown here is derived from an EMBL/GenBank/DDBJ whole genome shotgun (WGS) entry which is preliminary data.</text>
</comment>
<keyword evidence="5" id="KW-1185">Reference proteome</keyword>